<dbReference type="Gene3D" id="2.60.120.330">
    <property type="entry name" value="B-lactam Antibiotic, Isopenicillin N Synthase, Chain"/>
    <property type="match status" value="1"/>
</dbReference>
<dbReference type="GeneID" id="111436859"/>
<dbReference type="FunFam" id="2.60.120.330:FF:000005">
    <property type="entry name" value="1-aminocyclopropane-1-carboxylate oxidase homolog 1"/>
    <property type="match status" value="1"/>
</dbReference>
<dbReference type="InterPro" id="IPR027443">
    <property type="entry name" value="IPNS-like_sf"/>
</dbReference>
<evidence type="ECO:0000256" key="6">
    <source>
        <dbReference type="RuleBase" id="RU003682"/>
    </source>
</evidence>
<dbReference type="Pfam" id="PF14226">
    <property type="entry name" value="DIOX_N"/>
    <property type="match status" value="1"/>
</dbReference>
<keyword evidence="5 6" id="KW-0408">Iron</keyword>
<dbReference type="GO" id="GO:0051213">
    <property type="term" value="F:dioxygenase activity"/>
    <property type="evidence" value="ECO:0007669"/>
    <property type="project" value="UniProtKB-ARBA"/>
</dbReference>
<comment type="similarity">
    <text evidence="2 6">Belongs to the iron/ascorbate-dependent oxidoreductase family.</text>
</comment>
<evidence type="ECO:0000313" key="9">
    <source>
        <dbReference type="RefSeq" id="XP_022930400.1"/>
    </source>
</evidence>
<protein>
    <submittedName>
        <fullName evidence="9">1-aminocyclopropane-1-carboxylate oxidase homolog 1-like isoform X1</fullName>
    </submittedName>
</protein>
<evidence type="ECO:0000256" key="3">
    <source>
        <dbReference type="ARBA" id="ARBA00022723"/>
    </source>
</evidence>
<dbReference type="GO" id="GO:0046872">
    <property type="term" value="F:metal ion binding"/>
    <property type="evidence" value="ECO:0007669"/>
    <property type="project" value="UniProtKB-KW"/>
</dbReference>
<dbReference type="InterPro" id="IPR026992">
    <property type="entry name" value="DIOX_N"/>
</dbReference>
<evidence type="ECO:0000256" key="1">
    <source>
        <dbReference type="ARBA" id="ARBA00001962"/>
    </source>
</evidence>
<dbReference type="AlphaFoldDB" id="A0A6J1EWT9"/>
<dbReference type="PANTHER" id="PTHR10209">
    <property type="entry name" value="OXIDOREDUCTASE, 2OG-FE II OXYGENASE FAMILY PROTEIN"/>
    <property type="match status" value="1"/>
</dbReference>
<keyword evidence="8" id="KW-1185">Reference proteome</keyword>
<dbReference type="PANTHER" id="PTHR10209:SF884">
    <property type="entry name" value="1-AMINOCYCLOPROPANE-1-CARBOXYLATE OXIDASE HOMOLOG 1-LIKE"/>
    <property type="match status" value="1"/>
</dbReference>
<reference evidence="9" key="1">
    <citation type="submission" date="2025-08" db="UniProtKB">
        <authorList>
            <consortium name="RefSeq"/>
        </authorList>
    </citation>
    <scope>IDENTIFICATION</scope>
    <source>
        <tissue evidence="9">Young leaves</tissue>
    </source>
</reference>
<organism evidence="8 9">
    <name type="scientific">Cucurbita moschata</name>
    <name type="common">Winter crookneck squash</name>
    <name type="synonym">Cucurbita pepo var. moschata</name>
    <dbReference type="NCBI Taxonomy" id="3662"/>
    <lineage>
        <taxon>Eukaryota</taxon>
        <taxon>Viridiplantae</taxon>
        <taxon>Streptophyta</taxon>
        <taxon>Embryophyta</taxon>
        <taxon>Tracheophyta</taxon>
        <taxon>Spermatophyta</taxon>
        <taxon>Magnoliopsida</taxon>
        <taxon>eudicotyledons</taxon>
        <taxon>Gunneridae</taxon>
        <taxon>Pentapetalae</taxon>
        <taxon>rosids</taxon>
        <taxon>fabids</taxon>
        <taxon>Cucurbitales</taxon>
        <taxon>Cucurbitaceae</taxon>
        <taxon>Cucurbiteae</taxon>
        <taxon>Cucurbita</taxon>
    </lineage>
</organism>
<dbReference type="Pfam" id="PF03171">
    <property type="entry name" value="2OG-FeII_Oxy"/>
    <property type="match status" value="1"/>
</dbReference>
<dbReference type="KEGG" id="cmos:111436859"/>
<gene>
    <name evidence="9" type="primary">LOC111436859</name>
</gene>
<proteinExistence type="inferred from homology"/>
<evidence type="ECO:0000313" key="8">
    <source>
        <dbReference type="Proteomes" id="UP000504609"/>
    </source>
</evidence>
<accession>A0A6J1EWT9</accession>
<name>A0A6J1EWT9_CUCMO</name>
<evidence type="ECO:0000259" key="7">
    <source>
        <dbReference type="PROSITE" id="PS51471"/>
    </source>
</evidence>
<evidence type="ECO:0000256" key="4">
    <source>
        <dbReference type="ARBA" id="ARBA00023002"/>
    </source>
</evidence>
<dbReference type="RefSeq" id="XP_022930400.1">
    <property type="nucleotide sequence ID" value="XM_023074632.1"/>
</dbReference>
<feature type="domain" description="Fe2OG dioxygenase" evidence="7">
    <location>
        <begin position="255"/>
        <end position="357"/>
    </location>
</feature>
<dbReference type="Proteomes" id="UP000504609">
    <property type="component" value="Unplaced"/>
</dbReference>
<dbReference type="SUPFAM" id="SSF51197">
    <property type="entry name" value="Clavaminate synthase-like"/>
    <property type="match status" value="1"/>
</dbReference>
<dbReference type="PROSITE" id="PS51471">
    <property type="entry name" value="FE2OG_OXY"/>
    <property type="match status" value="1"/>
</dbReference>
<keyword evidence="3 6" id="KW-0479">Metal-binding</keyword>
<sequence>MNNEQVKDKIISTSHFNSILILKYPNSVTPTTHCKTELIFPPWISFSGSIIMAAIKTESLNSRRSQLEAFENTKSGVKGLLDAGITKIPSIFHCHVKPHTKTAATESESSIPIIDLHGSVEEVVDEIRNACRKWGFFQVVNHGIPVEVLEQVINGVRGFHEQDPELKKQFYSRDRTKKVSYFSNFDLFQSKAANWRDTLSFSMAPSLPLPEEIPQICREIVMEYTEQVKKLGLTLFELISKALELGDTHLKDMGCAEGLLMLGHYYPACPEPDLTLGTTNHTDVAFITILLQDQIGGLQVFHDNQWFDVPPLHGALVINAGDFLQQIISNDKMVSVSHRVVAKEIGPRTSIASQFRPYMGKDVKNSKLYEPIKELLSEDNPPIYRQVNPKEFIELHFSNGLDECSKLDLFKL</sequence>
<comment type="cofactor">
    <cofactor evidence="1">
        <name>Fe cation</name>
        <dbReference type="ChEBI" id="CHEBI:24875"/>
    </cofactor>
</comment>
<dbReference type="InterPro" id="IPR044861">
    <property type="entry name" value="IPNS-like_FE2OG_OXY"/>
</dbReference>
<evidence type="ECO:0000256" key="2">
    <source>
        <dbReference type="ARBA" id="ARBA00008056"/>
    </source>
</evidence>
<dbReference type="InterPro" id="IPR005123">
    <property type="entry name" value="Oxoglu/Fe-dep_dioxygenase_dom"/>
</dbReference>
<keyword evidence="4 6" id="KW-0560">Oxidoreductase</keyword>
<evidence type="ECO:0000256" key="5">
    <source>
        <dbReference type="ARBA" id="ARBA00023004"/>
    </source>
</evidence>